<evidence type="ECO:0000256" key="3">
    <source>
        <dbReference type="ARBA" id="ARBA00023163"/>
    </source>
</evidence>
<evidence type="ECO:0000256" key="2">
    <source>
        <dbReference type="ARBA" id="ARBA00023125"/>
    </source>
</evidence>
<dbReference type="EMBL" id="JAAIKC010000005">
    <property type="protein sequence ID" value="NEW07585.1"/>
    <property type="molecule type" value="Genomic_DNA"/>
</dbReference>
<dbReference type="PRINTS" id="PR00455">
    <property type="entry name" value="HTHTETR"/>
</dbReference>
<dbReference type="PANTHER" id="PTHR30055:SF238">
    <property type="entry name" value="MYCOFACTOCIN BIOSYNTHESIS TRANSCRIPTIONAL REGULATOR MFTR-RELATED"/>
    <property type="match status" value="1"/>
</dbReference>
<name>A0A6G3ZZP7_9BACL</name>
<dbReference type="SUPFAM" id="SSF48498">
    <property type="entry name" value="Tetracyclin repressor-like, C-terminal domain"/>
    <property type="match status" value="1"/>
</dbReference>
<feature type="DNA-binding region" description="H-T-H motif" evidence="4">
    <location>
        <begin position="23"/>
        <end position="42"/>
    </location>
</feature>
<dbReference type="InterPro" id="IPR009057">
    <property type="entry name" value="Homeodomain-like_sf"/>
</dbReference>
<dbReference type="PANTHER" id="PTHR30055">
    <property type="entry name" value="HTH-TYPE TRANSCRIPTIONAL REGULATOR RUTR"/>
    <property type="match status" value="1"/>
</dbReference>
<dbReference type="GO" id="GO:0003700">
    <property type="term" value="F:DNA-binding transcription factor activity"/>
    <property type="evidence" value="ECO:0007669"/>
    <property type="project" value="TreeGrafter"/>
</dbReference>
<comment type="caution">
    <text evidence="6">The sequence shown here is derived from an EMBL/GenBank/DDBJ whole genome shotgun (WGS) entry which is preliminary data.</text>
</comment>
<dbReference type="GO" id="GO:0000976">
    <property type="term" value="F:transcription cis-regulatory region binding"/>
    <property type="evidence" value="ECO:0007669"/>
    <property type="project" value="TreeGrafter"/>
</dbReference>
<evidence type="ECO:0000256" key="1">
    <source>
        <dbReference type="ARBA" id="ARBA00023015"/>
    </source>
</evidence>
<reference evidence="6" key="1">
    <citation type="submission" date="2020-02" db="EMBL/GenBank/DDBJ databases">
        <authorList>
            <person name="Shen X.-R."/>
            <person name="Zhang Y.-X."/>
        </authorList>
    </citation>
    <scope>NUCLEOTIDE SEQUENCE</scope>
    <source>
        <strain evidence="6">SYP-B3998</strain>
    </source>
</reference>
<accession>A0A6G3ZZP7</accession>
<feature type="domain" description="HTH tetR-type" evidence="5">
    <location>
        <begin position="1"/>
        <end position="60"/>
    </location>
</feature>
<dbReference type="Pfam" id="PF00440">
    <property type="entry name" value="TetR_N"/>
    <property type="match status" value="1"/>
</dbReference>
<sequence>MSATRIREAAIELFANQGYEKTTLSDIARRVGIKTPSIYAHYASKEDLFLAVTEEVINNNVYIMRDQYGKETDADPEKQIMHYFHRVTNTFRHDHYHLFYKRFIFFPPDALKEKLLQPFLQGEKEMTESLIRLYKAGVDAGQFRSMETDCFIAAFYCAVDGLFMQYQLYEAEEYDQRKARVWDFFSAGLRSNKE</sequence>
<dbReference type="InterPro" id="IPR050109">
    <property type="entry name" value="HTH-type_TetR-like_transc_reg"/>
</dbReference>
<proteinExistence type="predicted"/>
<evidence type="ECO:0000313" key="6">
    <source>
        <dbReference type="EMBL" id="NEW07585.1"/>
    </source>
</evidence>
<dbReference type="AlphaFoldDB" id="A0A6G3ZZP7"/>
<dbReference type="SUPFAM" id="SSF46689">
    <property type="entry name" value="Homeodomain-like"/>
    <property type="match status" value="1"/>
</dbReference>
<dbReference type="RefSeq" id="WP_163948782.1">
    <property type="nucleotide sequence ID" value="NZ_JAAIKC010000005.1"/>
</dbReference>
<keyword evidence="3" id="KW-0804">Transcription</keyword>
<keyword evidence="2 4" id="KW-0238">DNA-binding</keyword>
<dbReference type="Gene3D" id="1.10.10.60">
    <property type="entry name" value="Homeodomain-like"/>
    <property type="match status" value="1"/>
</dbReference>
<keyword evidence="1" id="KW-0805">Transcription regulation</keyword>
<organism evidence="6">
    <name type="scientific">Paenibacillus sp. SYP-B3998</name>
    <dbReference type="NCBI Taxonomy" id="2678564"/>
    <lineage>
        <taxon>Bacteria</taxon>
        <taxon>Bacillati</taxon>
        <taxon>Bacillota</taxon>
        <taxon>Bacilli</taxon>
        <taxon>Bacillales</taxon>
        <taxon>Paenibacillaceae</taxon>
        <taxon>Paenibacillus</taxon>
    </lineage>
</organism>
<dbReference type="InterPro" id="IPR036271">
    <property type="entry name" value="Tet_transcr_reg_TetR-rel_C_sf"/>
</dbReference>
<gene>
    <name evidence="6" type="ORF">GK047_16380</name>
</gene>
<protein>
    <submittedName>
        <fullName evidence="6">TetR/AcrR family transcriptional regulator</fullName>
    </submittedName>
</protein>
<dbReference type="PROSITE" id="PS50977">
    <property type="entry name" value="HTH_TETR_2"/>
    <property type="match status" value="1"/>
</dbReference>
<dbReference type="Gene3D" id="1.10.357.10">
    <property type="entry name" value="Tetracycline Repressor, domain 2"/>
    <property type="match status" value="1"/>
</dbReference>
<evidence type="ECO:0000256" key="4">
    <source>
        <dbReference type="PROSITE-ProRule" id="PRU00335"/>
    </source>
</evidence>
<dbReference type="InterPro" id="IPR001647">
    <property type="entry name" value="HTH_TetR"/>
</dbReference>
<evidence type="ECO:0000259" key="5">
    <source>
        <dbReference type="PROSITE" id="PS50977"/>
    </source>
</evidence>